<dbReference type="Gene3D" id="2.40.50.140">
    <property type="entry name" value="Nucleic acid-binding proteins"/>
    <property type="match status" value="1"/>
</dbReference>
<keyword evidence="2" id="KW-1185">Reference proteome</keyword>
<dbReference type="Proteomes" id="UP001152523">
    <property type="component" value="Unassembled WGS sequence"/>
</dbReference>
<reference evidence="1" key="1">
    <citation type="submission" date="2022-07" db="EMBL/GenBank/DDBJ databases">
        <authorList>
            <person name="Macas J."/>
            <person name="Novak P."/>
            <person name="Neumann P."/>
        </authorList>
    </citation>
    <scope>NUCLEOTIDE SEQUENCE</scope>
</reference>
<comment type="caution">
    <text evidence="1">The sequence shown here is derived from an EMBL/GenBank/DDBJ whole genome shotgun (WGS) entry which is preliminary data.</text>
</comment>
<gene>
    <name evidence="1" type="ORF">CEPIT_LOCUS15132</name>
</gene>
<dbReference type="EMBL" id="CAMAPF010000106">
    <property type="protein sequence ID" value="CAH9099887.1"/>
    <property type="molecule type" value="Genomic_DNA"/>
</dbReference>
<evidence type="ECO:0008006" key="3">
    <source>
        <dbReference type="Google" id="ProtNLM"/>
    </source>
</evidence>
<organism evidence="1 2">
    <name type="scientific">Cuscuta epithymum</name>
    <dbReference type="NCBI Taxonomy" id="186058"/>
    <lineage>
        <taxon>Eukaryota</taxon>
        <taxon>Viridiplantae</taxon>
        <taxon>Streptophyta</taxon>
        <taxon>Embryophyta</taxon>
        <taxon>Tracheophyta</taxon>
        <taxon>Spermatophyta</taxon>
        <taxon>Magnoliopsida</taxon>
        <taxon>eudicotyledons</taxon>
        <taxon>Gunneridae</taxon>
        <taxon>Pentapetalae</taxon>
        <taxon>asterids</taxon>
        <taxon>lamiids</taxon>
        <taxon>Solanales</taxon>
        <taxon>Convolvulaceae</taxon>
        <taxon>Cuscuteae</taxon>
        <taxon>Cuscuta</taxon>
        <taxon>Cuscuta subgen. Cuscuta</taxon>
    </lineage>
</organism>
<proteinExistence type="predicted"/>
<protein>
    <recommendedName>
        <fullName evidence="3">Replication factor A C-terminal domain-containing protein</fullName>
    </recommendedName>
</protein>
<evidence type="ECO:0000313" key="1">
    <source>
        <dbReference type="EMBL" id="CAH9099887.1"/>
    </source>
</evidence>
<dbReference type="InterPro" id="IPR012340">
    <property type="entry name" value="NA-bd_OB-fold"/>
</dbReference>
<sequence length="156" mass="17295">MWGEFVDRHGVEIEKRLTKGDRPLVLINRVAINLFQGLSLSTRHDSHMELDPSGERALLLKKWVSINTAKIDSLLTAKKHEDALATIARPGSQPRLQVSAVETGLNQVPVVWVYGTFSLSDTPGDGFYVGCDYCNRKVYGSDGIPFECLFCGQKEG</sequence>
<name>A0AAV0DFB6_9ASTE</name>
<dbReference type="AlphaFoldDB" id="A0AAV0DFB6"/>
<accession>A0AAV0DFB6</accession>
<evidence type="ECO:0000313" key="2">
    <source>
        <dbReference type="Proteomes" id="UP001152523"/>
    </source>
</evidence>
<feature type="non-terminal residue" evidence="1">
    <location>
        <position position="156"/>
    </location>
</feature>